<proteinExistence type="predicted"/>
<dbReference type="EMBL" id="JBHUIP010000016">
    <property type="protein sequence ID" value="MFD2265436.1"/>
    <property type="molecule type" value="Genomic_DNA"/>
</dbReference>
<comment type="caution">
    <text evidence="1">The sequence shown here is derived from an EMBL/GenBank/DDBJ whole genome shotgun (WGS) entry which is preliminary data.</text>
</comment>
<reference evidence="2" key="1">
    <citation type="journal article" date="2019" name="Int. J. Syst. Evol. Microbiol.">
        <title>The Global Catalogue of Microorganisms (GCM) 10K type strain sequencing project: providing services to taxonomists for standard genome sequencing and annotation.</title>
        <authorList>
            <consortium name="The Broad Institute Genomics Platform"/>
            <consortium name="The Broad Institute Genome Sequencing Center for Infectious Disease"/>
            <person name="Wu L."/>
            <person name="Ma J."/>
        </authorList>
    </citation>
    <scope>NUCLEOTIDE SEQUENCE [LARGE SCALE GENOMIC DNA]</scope>
    <source>
        <strain evidence="2">CGMCC 1.19062</strain>
    </source>
</reference>
<accession>A0ABW5DYC2</accession>
<evidence type="ECO:0000313" key="1">
    <source>
        <dbReference type="EMBL" id="MFD2265436.1"/>
    </source>
</evidence>
<dbReference type="RefSeq" id="WP_379878773.1">
    <property type="nucleotide sequence ID" value="NZ_JBHUIP010000016.1"/>
</dbReference>
<sequence>MTKVIDSQGRRIDFTRIANISPTGAWVAEQIALRADRRYRLSTLTNIERNLRYVIPALEKAALDLGQPAPRSLADLSQDLVRHTQSRIANLPDLAESYRWFLGATFIKLTRMLGCRSANRNPLKKAARDHTEPLSEACQTKLDQSLADWHQDFKAYVTAPDGPCRPTAHDIGMAAAFIIRALGANVSVVLMMQPDSIDVEGRRYWMDKARARRPGTWVKWHDHDQLQSVRNVLELLATAQELHGTPTLWSWHTLKANRRWNSVSTISIDDHDPLSKCFRAAMQRIDQPNTTADRLRDAKAGELQRLGLDTTRLGHKTPNSRVALSYLKSSMGLARWDEILRAAQSNMTQSGASA</sequence>
<organism evidence="1 2">
    <name type="scientific">Lacibacterium aquatile</name>
    <dbReference type="NCBI Taxonomy" id="1168082"/>
    <lineage>
        <taxon>Bacteria</taxon>
        <taxon>Pseudomonadati</taxon>
        <taxon>Pseudomonadota</taxon>
        <taxon>Alphaproteobacteria</taxon>
        <taxon>Rhodospirillales</taxon>
        <taxon>Rhodospirillaceae</taxon>
    </lineage>
</organism>
<gene>
    <name evidence="1" type="ORF">ACFSM5_21215</name>
</gene>
<evidence type="ECO:0008006" key="3">
    <source>
        <dbReference type="Google" id="ProtNLM"/>
    </source>
</evidence>
<protein>
    <recommendedName>
        <fullName evidence="3">Integrase</fullName>
    </recommendedName>
</protein>
<name>A0ABW5DYC2_9PROT</name>
<evidence type="ECO:0000313" key="2">
    <source>
        <dbReference type="Proteomes" id="UP001597295"/>
    </source>
</evidence>
<keyword evidence="2" id="KW-1185">Reference proteome</keyword>
<dbReference type="Proteomes" id="UP001597295">
    <property type="component" value="Unassembled WGS sequence"/>
</dbReference>